<keyword evidence="7" id="KW-1185">Reference proteome</keyword>
<dbReference type="InterPro" id="IPR012337">
    <property type="entry name" value="RNaseH-like_sf"/>
</dbReference>
<dbReference type="Proteomes" id="UP000748752">
    <property type="component" value="Unassembled WGS sequence"/>
</dbReference>
<dbReference type="SMART" id="SM00479">
    <property type="entry name" value="EXOIII"/>
    <property type="match status" value="1"/>
</dbReference>
<protein>
    <recommendedName>
        <fullName evidence="5">Exonuclease domain-containing protein</fullName>
    </recommendedName>
</protein>
<dbReference type="InterPro" id="IPR013520">
    <property type="entry name" value="Ribonucl_H"/>
</dbReference>
<feature type="compositionally biased region" description="Basic residues" evidence="4">
    <location>
        <begin position="151"/>
        <end position="166"/>
    </location>
</feature>
<comment type="caution">
    <text evidence="6">The sequence shown here is derived from an EMBL/GenBank/DDBJ whole genome shotgun (WGS) entry which is preliminary data.</text>
</comment>
<evidence type="ECO:0000256" key="3">
    <source>
        <dbReference type="ARBA" id="ARBA00022839"/>
    </source>
</evidence>
<name>A0ABS1CL32_9GAMM</name>
<evidence type="ECO:0000256" key="4">
    <source>
        <dbReference type="SAM" id="MobiDB-lite"/>
    </source>
</evidence>
<organism evidence="6 7">
    <name type="scientific">Thiohalocapsa halophila</name>
    <dbReference type="NCBI Taxonomy" id="69359"/>
    <lineage>
        <taxon>Bacteria</taxon>
        <taxon>Pseudomonadati</taxon>
        <taxon>Pseudomonadota</taxon>
        <taxon>Gammaproteobacteria</taxon>
        <taxon>Chromatiales</taxon>
        <taxon>Chromatiaceae</taxon>
        <taxon>Thiohalocapsa</taxon>
    </lineage>
</organism>
<dbReference type="Pfam" id="PF00929">
    <property type="entry name" value="RNase_T"/>
    <property type="match status" value="1"/>
</dbReference>
<keyword evidence="2" id="KW-0378">Hydrolase</keyword>
<feature type="compositionally biased region" description="Basic and acidic residues" evidence="4">
    <location>
        <begin position="191"/>
        <end position="224"/>
    </location>
</feature>
<evidence type="ECO:0000256" key="1">
    <source>
        <dbReference type="ARBA" id="ARBA00022722"/>
    </source>
</evidence>
<dbReference type="PANTHER" id="PTHR30231">
    <property type="entry name" value="DNA POLYMERASE III SUBUNIT EPSILON"/>
    <property type="match status" value="1"/>
</dbReference>
<dbReference type="PANTHER" id="PTHR30231:SF4">
    <property type="entry name" value="PROTEIN NEN2"/>
    <property type="match status" value="1"/>
</dbReference>
<reference evidence="6 7" key="1">
    <citation type="journal article" date="2020" name="Microorganisms">
        <title>Osmotic Adaptation and Compatible Solute Biosynthesis of Phototrophic Bacteria as Revealed from Genome Analyses.</title>
        <authorList>
            <person name="Imhoff J.F."/>
            <person name="Rahn T."/>
            <person name="Kunzel S."/>
            <person name="Keller A."/>
            <person name="Neulinger S.C."/>
        </authorList>
    </citation>
    <scope>NUCLEOTIDE SEQUENCE [LARGE SCALE GENOMIC DNA]</scope>
    <source>
        <strain evidence="6 7">DSM 6210</strain>
    </source>
</reference>
<sequence length="456" mass="49067">MAAAPSSACADSGSRSRSGAAPAGRRPVSCATARRRLRPGKAPALRRCATPAARPAAPRTCAPTAPRRIAAAAPARAARCIRCSGAGAWRAAARCRCSMPGWMRAPPAARSGGGGSRAGRWQSAPTTWPARGPTRRPTDAPSVADTGANHARAHLHHRHRQHRRAGHTLPGGDGAEVPPEEAHHHGRGRRRAGDRDPDHRRRRAGADPRADPRPAGRAGAEPDRAPGGAVLVMERPADYCLDAPARDDRRRSGQRINGRAHRPRPAAAPPVDETVTERVQRIARGWLERRPVYLDTETTGLGSDDEVVELAIIDHDGGVLVNERLRPLKPIPPQATRVHGIADSDVLRCPQWPQLARHVAEVVRQRCTVIYNAGYDLRLMGQSARAHGCAPPLASSCCAMKLYAAYRGEWDDIHASYRWHKLAAAAQHMGLAVPEDLHSARADAELTRLLVLALAD</sequence>
<evidence type="ECO:0000259" key="5">
    <source>
        <dbReference type="SMART" id="SM00479"/>
    </source>
</evidence>
<feature type="compositionally biased region" description="Low complexity" evidence="4">
    <location>
        <begin position="1"/>
        <end position="27"/>
    </location>
</feature>
<dbReference type="EMBL" id="NRRV01000053">
    <property type="protein sequence ID" value="MBK1632643.1"/>
    <property type="molecule type" value="Genomic_DNA"/>
</dbReference>
<feature type="domain" description="Exonuclease" evidence="5">
    <location>
        <begin position="290"/>
        <end position="456"/>
    </location>
</feature>
<dbReference type="Gene3D" id="3.30.420.10">
    <property type="entry name" value="Ribonuclease H-like superfamily/Ribonuclease H"/>
    <property type="match status" value="1"/>
</dbReference>
<evidence type="ECO:0000313" key="6">
    <source>
        <dbReference type="EMBL" id="MBK1632643.1"/>
    </source>
</evidence>
<dbReference type="SUPFAM" id="SSF53098">
    <property type="entry name" value="Ribonuclease H-like"/>
    <property type="match status" value="1"/>
</dbReference>
<evidence type="ECO:0000313" key="7">
    <source>
        <dbReference type="Proteomes" id="UP000748752"/>
    </source>
</evidence>
<proteinExistence type="predicted"/>
<keyword evidence="3" id="KW-0269">Exonuclease</keyword>
<accession>A0ABS1CL32</accession>
<feature type="region of interest" description="Disordered" evidence="4">
    <location>
        <begin position="1"/>
        <end position="44"/>
    </location>
</feature>
<dbReference type="InterPro" id="IPR036397">
    <property type="entry name" value="RNaseH_sf"/>
</dbReference>
<evidence type="ECO:0000256" key="2">
    <source>
        <dbReference type="ARBA" id="ARBA00022801"/>
    </source>
</evidence>
<gene>
    <name evidence="6" type="ORF">CKO31_18225</name>
</gene>
<feature type="region of interest" description="Disordered" evidence="4">
    <location>
        <begin position="106"/>
        <end position="274"/>
    </location>
</feature>
<dbReference type="CDD" id="cd06127">
    <property type="entry name" value="DEDDh"/>
    <property type="match status" value="1"/>
</dbReference>
<keyword evidence="1" id="KW-0540">Nuclease</keyword>